<dbReference type="PANTHER" id="PTHR11085">
    <property type="entry name" value="NAD-DEPENDENT PROTEIN DEACYLASE SIRTUIN-5, MITOCHONDRIAL-RELATED"/>
    <property type="match status" value="1"/>
</dbReference>
<dbReference type="PANTHER" id="PTHR11085:SF1">
    <property type="entry name" value="NAD-DEPENDENT PROTEIN DEACETYLASE SIRTUIN-7"/>
    <property type="match status" value="1"/>
</dbReference>
<dbReference type="GO" id="GO:0005634">
    <property type="term" value="C:nucleus"/>
    <property type="evidence" value="ECO:0007669"/>
    <property type="project" value="TreeGrafter"/>
</dbReference>
<comment type="caution">
    <text evidence="5">The sequence shown here is derived from an EMBL/GenBank/DDBJ whole genome shotgun (WGS) entry which is preliminary data.</text>
</comment>
<evidence type="ECO:0000313" key="6">
    <source>
        <dbReference type="Proteomes" id="UP000597762"/>
    </source>
</evidence>
<dbReference type="AlphaFoldDB" id="A0A812DLF7"/>
<dbReference type="Proteomes" id="UP000597762">
    <property type="component" value="Unassembled WGS sequence"/>
</dbReference>
<dbReference type="SUPFAM" id="SSF52467">
    <property type="entry name" value="DHS-like NAD/FAD-binding domain"/>
    <property type="match status" value="1"/>
</dbReference>
<evidence type="ECO:0000256" key="2">
    <source>
        <dbReference type="ARBA" id="ARBA00022723"/>
    </source>
</evidence>
<gene>
    <name evidence="5" type="ORF">SPHA_53925</name>
</gene>
<proteinExistence type="inferred from homology"/>
<evidence type="ECO:0000256" key="4">
    <source>
        <dbReference type="ARBA" id="ARBA00038170"/>
    </source>
</evidence>
<keyword evidence="3" id="KW-0862">Zinc</keyword>
<dbReference type="GO" id="GO:0000785">
    <property type="term" value="C:chromatin"/>
    <property type="evidence" value="ECO:0007669"/>
    <property type="project" value="TreeGrafter"/>
</dbReference>
<evidence type="ECO:0000256" key="3">
    <source>
        <dbReference type="ARBA" id="ARBA00022833"/>
    </source>
</evidence>
<comment type="similarity">
    <text evidence="4">Belongs to the sirtuin family. Class IV subfamily.</text>
</comment>
<evidence type="ECO:0000313" key="5">
    <source>
        <dbReference type="EMBL" id="CAE1300570.1"/>
    </source>
</evidence>
<dbReference type="Gene3D" id="3.40.50.1220">
    <property type="entry name" value="TPP-binding domain"/>
    <property type="match status" value="2"/>
</dbReference>
<comment type="cofactor">
    <cofactor evidence="1">
        <name>Zn(2+)</name>
        <dbReference type="ChEBI" id="CHEBI:29105"/>
    </cofactor>
</comment>
<dbReference type="EC" id="2.3.1.286" evidence="5"/>
<dbReference type="GO" id="GO:0046872">
    <property type="term" value="F:metal ion binding"/>
    <property type="evidence" value="ECO:0007669"/>
    <property type="project" value="UniProtKB-KW"/>
</dbReference>
<keyword evidence="5" id="KW-0808">Transferase</keyword>
<keyword evidence="2" id="KW-0479">Metal-binding</keyword>
<dbReference type="InterPro" id="IPR050134">
    <property type="entry name" value="NAD-dep_sirtuin_deacylases"/>
</dbReference>
<name>A0A812DLF7_ACAPH</name>
<reference evidence="5" key="1">
    <citation type="submission" date="2021-01" db="EMBL/GenBank/DDBJ databases">
        <authorList>
            <person name="Li R."/>
            <person name="Bekaert M."/>
        </authorList>
    </citation>
    <scope>NUCLEOTIDE SEQUENCE</scope>
    <source>
        <strain evidence="5">Farmed</strain>
    </source>
</reference>
<dbReference type="GO" id="GO:0097372">
    <property type="term" value="F:histone H3K18 deacetylase activity, NAD-dependent"/>
    <property type="evidence" value="ECO:0007669"/>
    <property type="project" value="TreeGrafter"/>
</dbReference>
<organism evidence="5 6">
    <name type="scientific">Acanthosepion pharaonis</name>
    <name type="common">Pharaoh cuttlefish</name>
    <name type="synonym">Sepia pharaonis</name>
    <dbReference type="NCBI Taxonomy" id="158019"/>
    <lineage>
        <taxon>Eukaryota</taxon>
        <taxon>Metazoa</taxon>
        <taxon>Spiralia</taxon>
        <taxon>Lophotrochozoa</taxon>
        <taxon>Mollusca</taxon>
        <taxon>Cephalopoda</taxon>
        <taxon>Coleoidea</taxon>
        <taxon>Decapodiformes</taxon>
        <taxon>Sepiida</taxon>
        <taxon>Sepiina</taxon>
        <taxon>Sepiidae</taxon>
        <taxon>Acanthosepion</taxon>
    </lineage>
</organism>
<evidence type="ECO:0000256" key="1">
    <source>
        <dbReference type="ARBA" id="ARBA00001947"/>
    </source>
</evidence>
<dbReference type="GO" id="GO:0070403">
    <property type="term" value="F:NAD+ binding"/>
    <property type="evidence" value="ECO:0007669"/>
    <property type="project" value="TreeGrafter"/>
</dbReference>
<keyword evidence="6" id="KW-1185">Reference proteome</keyword>
<dbReference type="InterPro" id="IPR029035">
    <property type="entry name" value="DHS-like_NAD/FAD-binding_dom"/>
</dbReference>
<protein>
    <submittedName>
        <fullName evidence="5">SIRT7</fullName>
        <ecNumber evidence="5">2.3.1.286</ecNumber>
    </submittedName>
</protein>
<dbReference type="OrthoDB" id="2919105at2759"/>
<sequence>MRCKLKRRVMEIEDPSDVLKEKCDQLAEAIKKAKGVCVYTGAGISTAASIPDYRGPNGVWTLLRKGQQLKPQELTDSEPTKTHMSVISLYKHGKVLKKYACLWCMNKKPSKRPKLFIVNLQWTPKDDLATLKINGKCDDVMEKVMKKLGWKIPEYTREKDPLFRMAVPLQPHEYNTVSSKQLQAFFPPF</sequence>
<accession>A0A812DLF7</accession>
<dbReference type="EMBL" id="CAHIKZ030003445">
    <property type="protein sequence ID" value="CAE1300570.1"/>
    <property type="molecule type" value="Genomic_DNA"/>
</dbReference>
<keyword evidence="5" id="KW-0012">Acyltransferase</keyword>